<dbReference type="RefSeq" id="WP_092559613.1">
    <property type="nucleotide sequence ID" value="NZ_FOYZ01000003.1"/>
</dbReference>
<dbReference type="PROSITE" id="PS51257">
    <property type="entry name" value="PROKAR_LIPOPROTEIN"/>
    <property type="match status" value="1"/>
</dbReference>
<accession>A0A1I6IQ23</accession>
<dbReference type="STRING" id="37658.SAMN05661086_01015"/>
<feature type="signal peptide" evidence="1">
    <location>
        <begin position="1"/>
        <end position="24"/>
    </location>
</feature>
<dbReference type="OrthoDB" id="1907623at2"/>
<organism evidence="2 3">
    <name type="scientific">Anaeromicropila populeti</name>
    <dbReference type="NCBI Taxonomy" id="37658"/>
    <lineage>
        <taxon>Bacteria</taxon>
        <taxon>Bacillati</taxon>
        <taxon>Bacillota</taxon>
        <taxon>Clostridia</taxon>
        <taxon>Lachnospirales</taxon>
        <taxon>Lachnospiraceae</taxon>
        <taxon>Anaeromicropila</taxon>
    </lineage>
</organism>
<gene>
    <name evidence="2" type="ORF">SAMN05661086_01015</name>
</gene>
<dbReference type="Proteomes" id="UP000199659">
    <property type="component" value="Unassembled WGS sequence"/>
</dbReference>
<dbReference type="EMBL" id="FOYZ01000003">
    <property type="protein sequence ID" value="SFR68833.1"/>
    <property type="molecule type" value="Genomic_DNA"/>
</dbReference>
<name>A0A1I6IQ23_9FIRM</name>
<evidence type="ECO:0000313" key="3">
    <source>
        <dbReference type="Proteomes" id="UP000199659"/>
    </source>
</evidence>
<feature type="chain" id="PRO_5011533382" evidence="1">
    <location>
        <begin position="25"/>
        <end position="295"/>
    </location>
</feature>
<reference evidence="2 3" key="1">
    <citation type="submission" date="2016-10" db="EMBL/GenBank/DDBJ databases">
        <authorList>
            <person name="de Groot N.N."/>
        </authorList>
    </citation>
    <scope>NUCLEOTIDE SEQUENCE [LARGE SCALE GENOMIC DNA]</scope>
    <source>
        <strain evidence="2 3">743A</strain>
    </source>
</reference>
<proteinExistence type="predicted"/>
<protein>
    <submittedName>
        <fullName evidence="2">Uncharacterized protein</fullName>
    </submittedName>
</protein>
<sequence length="295" mass="32942">MKKNKYFSFYIGMVCLAVILTACSKDGLQKPTVDVDQPNVSTEEADTTDIPATEAVEAEEENLLTDYSSLTEKLESVPFTIQDKAHNIYYGSIGTEEVYLDIWSDVETNEAQIVLVSSFYAEPITMETSIENNRIIYQDTSYFLALAEIEDSSLTGFFAEEGGEPQEVRVTLNHINSSPDKEHLYAIGENEDVEEFALKIIDAVNAGDFQAFADYVEYPVVIMAGDIKVSVDTKEQLLEIGMEKVFTEGLQECMINAYSNLMFSNEDGVMVGTGSNNIWFTENENGEYKIIAINN</sequence>
<keyword evidence="3" id="KW-1185">Reference proteome</keyword>
<dbReference type="AlphaFoldDB" id="A0A1I6IQ23"/>
<keyword evidence="1" id="KW-0732">Signal</keyword>
<evidence type="ECO:0000313" key="2">
    <source>
        <dbReference type="EMBL" id="SFR68833.1"/>
    </source>
</evidence>
<evidence type="ECO:0000256" key="1">
    <source>
        <dbReference type="SAM" id="SignalP"/>
    </source>
</evidence>